<dbReference type="InterPro" id="IPR016181">
    <property type="entry name" value="Acyl_CoA_acyltransferase"/>
</dbReference>
<dbReference type="Gene3D" id="3.40.630.30">
    <property type="match status" value="1"/>
</dbReference>
<feature type="domain" description="N-acetyltransferase" evidence="1">
    <location>
        <begin position="91"/>
        <end position="239"/>
    </location>
</feature>
<dbReference type="Pfam" id="PF00583">
    <property type="entry name" value="Acetyltransf_1"/>
    <property type="match status" value="1"/>
</dbReference>
<dbReference type="InterPro" id="IPR000182">
    <property type="entry name" value="GNAT_dom"/>
</dbReference>
<evidence type="ECO:0000313" key="2">
    <source>
        <dbReference type="EMBL" id="MDT0677443.1"/>
    </source>
</evidence>
<organism evidence="2 3">
    <name type="scientific">Autumnicola musiva</name>
    <dbReference type="NCBI Taxonomy" id="3075589"/>
    <lineage>
        <taxon>Bacteria</taxon>
        <taxon>Pseudomonadati</taxon>
        <taxon>Bacteroidota</taxon>
        <taxon>Flavobacteriia</taxon>
        <taxon>Flavobacteriales</taxon>
        <taxon>Flavobacteriaceae</taxon>
        <taxon>Autumnicola</taxon>
    </lineage>
</organism>
<accession>A0ABU3D7D5</accession>
<dbReference type="CDD" id="cd04301">
    <property type="entry name" value="NAT_SF"/>
    <property type="match status" value="1"/>
</dbReference>
<dbReference type="RefSeq" id="WP_311503787.1">
    <property type="nucleotide sequence ID" value="NZ_JAVRHK010000009.1"/>
</dbReference>
<evidence type="ECO:0000313" key="3">
    <source>
        <dbReference type="Proteomes" id="UP001262582"/>
    </source>
</evidence>
<dbReference type="Proteomes" id="UP001262582">
    <property type="component" value="Unassembled WGS sequence"/>
</dbReference>
<dbReference type="EMBL" id="JAVRHK010000009">
    <property type="protein sequence ID" value="MDT0677443.1"/>
    <property type="molecule type" value="Genomic_DNA"/>
</dbReference>
<comment type="caution">
    <text evidence="2">The sequence shown here is derived from an EMBL/GenBank/DDBJ whole genome shotgun (WGS) entry which is preliminary data.</text>
</comment>
<evidence type="ECO:0000259" key="1">
    <source>
        <dbReference type="PROSITE" id="PS51186"/>
    </source>
</evidence>
<dbReference type="PROSITE" id="PS51186">
    <property type="entry name" value="GNAT"/>
    <property type="match status" value="1"/>
</dbReference>
<reference evidence="2 3" key="1">
    <citation type="submission" date="2023-09" db="EMBL/GenBank/DDBJ databases">
        <authorList>
            <person name="Rey-Velasco X."/>
        </authorList>
    </citation>
    <scope>NUCLEOTIDE SEQUENCE [LARGE SCALE GENOMIC DNA]</scope>
    <source>
        <strain evidence="2 3">F117</strain>
    </source>
</reference>
<protein>
    <submittedName>
        <fullName evidence="2">GNAT family N-acetyltransferase</fullName>
    </submittedName>
</protein>
<sequence length="239" mass="27614">MKEYFEILDWDSDFFGFKVAKINKGLLLEEASENCFKSLYKNEINLGYFFSNSPIDQSILNNDFYNIILVHKRIPLVKTIIKDCGFDPNISIYKDKYPSEDMIHLAQLAGSYSRFGVDPNISHDKFNDLFKTWIINSVNKKIASDVLVFKKDDKIIGLATIKIEKGVMYTPLFAVKRKYEGIGVSFSLMRAIETIAFRNDCSTIIGGTQEVNIKALKVYERFGLVPQEPEYIYHLWKNK</sequence>
<dbReference type="SUPFAM" id="SSF55729">
    <property type="entry name" value="Acyl-CoA N-acyltransferases (Nat)"/>
    <property type="match status" value="1"/>
</dbReference>
<name>A0ABU3D7D5_9FLAO</name>
<proteinExistence type="predicted"/>
<keyword evidence="3" id="KW-1185">Reference proteome</keyword>
<gene>
    <name evidence="2" type="ORF">RM539_12725</name>
</gene>